<comment type="caution">
    <text evidence="3">The sequence shown here is derived from an EMBL/GenBank/DDBJ whole genome shotgun (WGS) entry which is preliminary data.</text>
</comment>
<feature type="compositionally biased region" description="Basic and acidic residues" evidence="1">
    <location>
        <begin position="204"/>
        <end position="229"/>
    </location>
</feature>
<feature type="region of interest" description="Disordered" evidence="1">
    <location>
        <begin position="1"/>
        <end position="266"/>
    </location>
</feature>
<feature type="compositionally biased region" description="Basic and acidic residues" evidence="1">
    <location>
        <begin position="55"/>
        <end position="64"/>
    </location>
</feature>
<dbReference type="Proteomes" id="UP000235388">
    <property type="component" value="Unassembled WGS sequence"/>
</dbReference>
<feature type="compositionally biased region" description="Polar residues" evidence="1">
    <location>
        <begin position="361"/>
        <end position="381"/>
    </location>
</feature>
<evidence type="ECO:0000313" key="2">
    <source>
        <dbReference type="EMBL" id="PLW14593.1"/>
    </source>
</evidence>
<dbReference type="Proteomes" id="UP000235392">
    <property type="component" value="Unassembled WGS sequence"/>
</dbReference>
<organism evidence="3 4">
    <name type="scientific">Puccinia coronata f. sp. avenae</name>
    <dbReference type="NCBI Taxonomy" id="200324"/>
    <lineage>
        <taxon>Eukaryota</taxon>
        <taxon>Fungi</taxon>
        <taxon>Dikarya</taxon>
        <taxon>Basidiomycota</taxon>
        <taxon>Pucciniomycotina</taxon>
        <taxon>Pucciniomycetes</taxon>
        <taxon>Pucciniales</taxon>
        <taxon>Pucciniaceae</taxon>
        <taxon>Puccinia</taxon>
    </lineage>
</organism>
<feature type="compositionally biased region" description="Low complexity" evidence="1">
    <location>
        <begin position="21"/>
        <end position="49"/>
    </location>
</feature>
<dbReference type="AlphaFoldDB" id="A0A2N5W2T7"/>
<feature type="compositionally biased region" description="Acidic residues" evidence="1">
    <location>
        <begin position="194"/>
        <end position="203"/>
    </location>
</feature>
<protein>
    <submittedName>
        <fullName evidence="3">Uncharacterized protein</fullName>
    </submittedName>
</protein>
<dbReference type="OrthoDB" id="2504488at2759"/>
<feature type="region of interest" description="Disordered" evidence="1">
    <location>
        <begin position="361"/>
        <end position="384"/>
    </location>
</feature>
<reference evidence="4 5" key="1">
    <citation type="submission" date="2017-11" db="EMBL/GenBank/DDBJ databases">
        <title>De novo assembly and phasing of dikaryotic genomes from two isolates of Puccinia coronata f. sp. avenae, the causal agent of oat crown rust.</title>
        <authorList>
            <person name="Miller M.E."/>
            <person name="Zhang Y."/>
            <person name="Omidvar V."/>
            <person name="Sperschneider J."/>
            <person name="Schwessinger B."/>
            <person name="Raley C."/>
            <person name="Palmer J.M."/>
            <person name="Garnica D."/>
            <person name="Upadhyaya N."/>
            <person name="Rathjen J."/>
            <person name="Taylor J.M."/>
            <person name="Park R.F."/>
            <person name="Dodds P.N."/>
            <person name="Hirsch C.D."/>
            <person name="Kianian S.F."/>
            <person name="Figueroa M."/>
        </authorList>
    </citation>
    <scope>NUCLEOTIDE SEQUENCE [LARGE SCALE GENOMIC DNA]</scope>
    <source>
        <strain evidence="3">12NC29</strain>
        <strain evidence="2">12SD80</strain>
    </source>
</reference>
<gene>
    <name evidence="3" type="ORF">PCANC_01507</name>
    <name evidence="2" type="ORF">PCASD_20190</name>
</gene>
<keyword evidence="4" id="KW-1185">Reference proteome</keyword>
<dbReference type="STRING" id="200324.A0A2N5W2T7"/>
<evidence type="ECO:0000313" key="3">
    <source>
        <dbReference type="EMBL" id="PLW56547.1"/>
    </source>
</evidence>
<evidence type="ECO:0000313" key="4">
    <source>
        <dbReference type="Proteomes" id="UP000235388"/>
    </source>
</evidence>
<evidence type="ECO:0000256" key="1">
    <source>
        <dbReference type="SAM" id="MobiDB-lite"/>
    </source>
</evidence>
<dbReference type="EMBL" id="PGCJ01000019">
    <property type="protein sequence ID" value="PLW56547.1"/>
    <property type="molecule type" value="Genomic_DNA"/>
</dbReference>
<dbReference type="EMBL" id="PGCI01000819">
    <property type="protein sequence ID" value="PLW14593.1"/>
    <property type="molecule type" value="Genomic_DNA"/>
</dbReference>
<feature type="compositionally biased region" description="Basic and acidic residues" evidence="1">
    <location>
        <begin position="251"/>
        <end position="264"/>
    </location>
</feature>
<accession>A0A2N5W2T7</accession>
<feature type="compositionally biased region" description="Polar residues" evidence="1">
    <location>
        <begin position="122"/>
        <end position="156"/>
    </location>
</feature>
<proteinExistence type="predicted"/>
<feature type="compositionally biased region" description="Pro residues" evidence="1">
    <location>
        <begin position="105"/>
        <end position="117"/>
    </location>
</feature>
<name>A0A2N5W2T7_9BASI</name>
<sequence>MDEESLVDDFFLKKPAPRKQTTSSSSPSTLSTRTPSTATPTSETPRTPRAWAETIPRRPKEQPRSLKLKLKPTPHRPYSTSTPRSTIERSAAIRPPADSPTRVPTSPPSPTALPPPLEFSSPIRSGVSTGLSAALTTSVIPSSTRRTHHTPISSTRKSAHKPLRQTRSPSVQPKPSERVSRAKSDYVLVPDSNDAPEDLPDLIEEPHSDIETHPERDFRNFQEHHDLLPKKLFNSSPAPSPPTKPVSRHSNGTDKGKGKARQFDPCDDLEDVLDEDEKRAKLLAELAFGEDEEATRAEQPEECIAFSSSPIEIVRPCRAGQLADTTASTSKSSVDRRHNGSAKVVELSEWEDELTIHQILSGSTTSSNARPQHVTRTPSQEDQIKHIGVVIDDSEDEDGNLSVGIAPLMDSWTSEKRGVFLKMAGLKSDEHSGDKAAQAQVVEDWDRLLKKGSKRSAGGAKKAVKKTWYNRSFYRAKKKGSKAFKGVGKSTRRVK</sequence>
<evidence type="ECO:0000313" key="5">
    <source>
        <dbReference type="Proteomes" id="UP000235392"/>
    </source>
</evidence>
<feature type="compositionally biased region" description="Basic and acidic residues" evidence="1">
    <location>
        <begin position="175"/>
        <end position="184"/>
    </location>
</feature>